<reference evidence="8 9" key="1">
    <citation type="submission" date="2014-07" db="EMBL/GenBank/DDBJ databases">
        <authorList>
            <person name="McCorrison J."/>
            <person name="Sanka R."/>
            <person name="Torralba M."/>
            <person name="Gillis M."/>
            <person name="Haft D.H."/>
            <person name="Methe B."/>
            <person name="Sutton G."/>
            <person name="Nelson K.E."/>
        </authorList>
    </citation>
    <scope>NUCLEOTIDE SEQUENCE [LARGE SCALE GENOMIC DNA]</scope>
    <source>
        <strain evidence="8 9">DNF00040</strain>
    </source>
</reference>
<keyword evidence="9" id="KW-1185">Reference proteome</keyword>
<dbReference type="GO" id="GO:0120159">
    <property type="term" value="F:rRNA pseudouridine synthase activity"/>
    <property type="evidence" value="ECO:0007669"/>
    <property type="project" value="UniProtKB-ARBA"/>
</dbReference>
<feature type="compositionally biased region" description="Basic residues" evidence="6">
    <location>
        <begin position="18"/>
        <end position="30"/>
    </location>
</feature>
<feature type="compositionally biased region" description="Polar residues" evidence="6">
    <location>
        <begin position="1"/>
        <end position="11"/>
    </location>
</feature>
<dbReference type="CDD" id="cd00165">
    <property type="entry name" value="S4"/>
    <property type="match status" value="1"/>
</dbReference>
<feature type="compositionally biased region" description="Basic and acidic residues" evidence="6">
    <location>
        <begin position="68"/>
        <end position="78"/>
    </location>
</feature>
<dbReference type="GO" id="GO:0003723">
    <property type="term" value="F:RNA binding"/>
    <property type="evidence" value="ECO:0007669"/>
    <property type="project" value="UniProtKB-KW"/>
</dbReference>
<dbReference type="Proteomes" id="UP000029629">
    <property type="component" value="Unassembled WGS sequence"/>
</dbReference>
<feature type="compositionally biased region" description="Polar residues" evidence="6">
    <location>
        <begin position="88"/>
        <end position="112"/>
    </location>
</feature>
<evidence type="ECO:0000256" key="3">
    <source>
        <dbReference type="ARBA" id="ARBA00023235"/>
    </source>
</evidence>
<keyword evidence="2 4" id="KW-0694">RNA-binding</keyword>
<evidence type="ECO:0000259" key="7">
    <source>
        <dbReference type="SMART" id="SM00363"/>
    </source>
</evidence>
<dbReference type="GO" id="GO:0000455">
    <property type="term" value="P:enzyme-directed rRNA pseudouridine synthesis"/>
    <property type="evidence" value="ECO:0007669"/>
    <property type="project" value="UniProtKB-ARBA"/>
</dbReference>
<dbReference type="CDD" id="cd02556">
    <property type="entry name" value="PseudoU_synth_RluB"/>
    <property type="match status" value="1"/>
</dbReference>
<dbReference type="Gene3D" id="3.30.70.580">
    <property type="entry name" value="Pseudouridine synthase I, catalytic domain, N-terminal subdomain"/>
    <property type="match status" value="1"/>
</dbReference>
<dbReference type="Gene3D" id="3.10.290.10">
    <property type="entry name" value="RNA-binding S4 domain"/>
    <property type="match status" value="1"/>
</dbReference>
<dbReference type="PROSITE" id="PS01149">
    <property type="entry name" value="PSI_RSU"/>
    <property type="match status" value="1"/>
</dbReference>
<dbReference type="SUPFAM" id="SSF55120">
    <property type="entry name" value="Pseudouridine synthase"/>
    <property type="match status" value="1"/>
</dbReference>
<feature type="domain" description="RNA-binding S4" evidence="7">
    <location>
        <begin position="214"/>
        <end position="274"/>
    </location>
</feature>
<feature type="region of interest" description="Disordered" evidence="6">
    <location>
        <begin position="459"/>
        <end position="507"/>
    </location>
</feature>
<dbReference type="Pfam" id="PF00849">
    <property type="entry name" value="PseudoU_synth_2"/>
    <property type="match status" value="1"/>
</dbReference>
<dbReference type="FunFam" id="3.30.70.1560:FF:000001">
    <property type="entry name" value="Pseudouridine synthase"/>
    <property type="match status" value="1"/>
</dbReference>
<dbReference type="InterPro" id="IPR018496">
    <property type="entry name" value="PsdUridine_synth_RsuA/RluB_CS"/>
</dbReference>
<evidence type="ECO:0000313" key="8">
    <source>
        <dbReference type="EMBL" id="KGF29177.1"/>
    </source>
</evidence>
<dbReference type="eggNOG" id="COG1187">
    <property type="taxonomic scope" value="Bacteria"/>
</dbReference>
<dbReference type="InterPro" id="IPR006145">
    <property type="entry name" value="PsdUridine_synth_RsuA/RluA"/>
</dbReference>
<dbReference type="PANTHER" id="PTHR47683">
    <property type="entry name" value="PSEUDOURIDINE SYNTHASE FAMILY PROTEIN-RELATED"/>
    <property type="match status" value="1"/>
</dbReference>
<name>A0A096AEP2_9BURK</name>
<dbReference type="PANTHER" id="PTHR47683:SF3">
    <property type="entry name" value="RIBOSOMAL LARGE SUBUNIT PSEUDOURIDINE SYNTHASE B"/>
    <property type="match status" value="1"/>
</dbReference>
<dbReference type="EMBL" id="JRNI01000043">
    <property type="protein sequence ID" value="KGF29177.1"/>
    <property type="molecule type" value="Genomic_DNA"/>
</dbReference>
<dbReference type="SUPFAM" id="SSF55174">
    <property type="entry name" value="Alpha-L RNA-binding motif"/>
    <property type="match status" value="1"/>
</dbReference>
<comment type="caution">
    <text evidence="8">The sequence shown here is derived from an EMBL/GenBank/DDBJ whole genome shotgun (WGS) entry which is preliminary data.</text>
</comment>
<dbReference type="NCBIfam" id="NF007976">
    <property type="entry name" value="PRK10700.1"/>
    <property type="match status" value="1"/>
</dbReference>
<feature type="region of interest" description="Disordered" evidence="6">
    <location>
        <begin position="1"/>
        <end position="168"/>
    </location>
</feature>
<evidence type="ECO:0000256" key="1">
    <source>
        <dbReference type="ARBA" id="ARBA00008348"/>
    </source>
</evidence>
<dbReference type="InterPro" id="IPR020094">
    <property type="entry name" value="TruA/RsuA/RluB/E/F_N"/>
</dbReference>
<proteinExistence type="inferred from homology"/>
<evidence type="ECO:0000256" key="5">
    <source>
        <dbReference type="RuleBase" id="RU003887"/>
    </source>
</evidence>
<dbReference type="Pfam" id="PF01479">
    <property type="entry name" value="S4"/>
    <property type="match status" value="1"/>
</dbReference>
<dbReference type="InterPro" id="IPR000748">
    <property type="entry name" value="PsdUridine_synth_RsuA/RluB/E/F"/>
</dbReference>
<feature type="region of interest" description="Disordered" evidence="6">
    <location>
        <begin position="519"/>
        <end position="557"/>
    </location>
</feature>
<protein>
    <recommendedName>
        <fullName evidence="5">Pseudouridine synthase</fullName>
        <ecNumber evidence="5">5.4.99.-</ecNumber>
    </recommendedName>
</protein>
<dbReference type="Gene3D" id="3.30.70.1560">
    <property type="entry name" value="Alpha-L RNA-binding motif"/>
    <property type="match status" value="1"/>
</dbReference>
<feature type="compositionally biased region" description="Low complexity" evidence="6">
    <location>
        <begin position="473"/>
        <end position="483"/>
    </location>
</feature>
<dbReference type="GO" id="GO:0005829">
    <property type="term" value="C:cytosol"/>
    <property type="evidence" value="ECO:0007669"/>
    <property type="project" value="UniProtKB-ARBA"/>
</dbReference>
<dbReference type="NCBIfam" id="TIGR00093">
    <property type="entry name" value="pseudouridine synthase"/>
    <property type="match status" value="1"/>
</dbReference>
<dbReference type="FunFam" id="3.10.290.10:FF:000003">
    <property type="entry name" value="Pseudouridine synthase"/>
    <property type="match status" value="1"/>
</dbReference>
<dbReference type="InterPro" id="IPR036986">
    <property type="entry name" value="S4_RNA-bd_sf"/>
</dbReference>
<dbReference type="InterPro" id="IPR050343">
    <property type="entry name" value="RsuA_PseudoU_synthase"/>
</dbReference>
<evidence type="ECO:0000256" key="2">
    <source>
        <dbReference type="ARBA" id="ARBA00022884"/>
    </source>
</evidence>
<evidence type="ECO:0000313" key="9">
    <source>
        <dbReference type="Proteomes" id="UP000029629"/>
    </source>
</evidence>
<keyword evidence="3 5" id="KW-0413">Isomerase</keyword>
<organism evidence="8 9">
    <name type="scientific">Oligella urethralis DNF00040</name>
    <dbReference type="NCBI Taxonomy" id="1401065"/>
    <lineage>
        <taxon>Bacteria</taxon>
        <taxon>Pseudomonadati</taxon>
        <taxon>Pseudomonadota</taxon>
        <taxon>Betaproteobacteria</taxon>
        <taxon>Burkholderiales</taxon>
        <taxon>Alcaligenaceae</taxon>
        <taxon>Oligella</taxon>
    </lineage>
</organism>
<comment type="similarity">
    <text evidence="1 5">Belongs to the pseudouridine synthase RsuA family.</text>
</comment>
<dbReference type="RefSeq" id="WP_036560154.1">
    <property type="nucleotide sequence ID" value="NZ_JRNI01000043.1"/>
</dbReference>
<accession>A0A096AEP2</accession>
<feature type="compositionally biased region" description="Basic residues" evidence="6">
    <location>
        <begin position="153"/>
        <end position="165"/>
    </location>
</feature>
<dbReference type="PROSITE" id="PS50889">
    <property type="entry name" value="S4"/>
    <property type="match status" value="1"/>
</dbReference>
<dbReference type="InterPro" id="IPR020103">
    <property type="entry name" value="PsdUridine_synth_cat_dom_sf"/>
</dbReference>
<sequence>MDIETTQTSATKPVEQRRGRKLRTPFRRRRADASAEAKANVQAIQGATVDTEAAASTKKSRPGGASSTRRDRQVESVGRRTRRASPSKDAQSVELTATPTMSSPSEGLQASASAGGKRVASQQSARRHTKSAASGARRGRTQAPRQAQDGKSAKPHAMRRQARRSSSKEALEFIEETLDTALLQEEELDLGRYNLAADSEQRVAKFLNNDQIRPKLHKVLADAGVGSRRDMEQLIIAGRVSVNGEPAHVGQRVGQEDVVKVNGRVVRRPRAGRPPRVILYYKPAGEIVTHDDPEGRPTVFSRLPNLKSGKWLSVGRLDLNTEGLLIFTTSGDFANRMMHPRYGYEREYAVRILGELEESQREQMLKGISLEDGPAKFNTVDFIGGEGSNRWYRVTLFEGRNREVRRMFESFGLTVSRLLRTRFGDISLPRNLSRGRWQELEVDVVLALMAEMGMVLPEAEGAPKGRNARRQSMRQARQQPRQPISNANAMPPGFEGAQPPSRSRATAVTGAYQRRALTVTGSDAASARHRARTVTAPQKAVRAGARRNARPVAGGHEPILSDAALDYAYQRRASRDVKIEHKKRRSSLDYDKRN</sequence>
<dbReference type="InterPro" id="IPR042092">
    <property type="entry name" value="PsdUridine_s_RsuA/RluB/E/F_cat"/>
</dbReference>
<evidence type="ECO:0000256" key="4">
    <source>
        <dbReference type="PROSITE-ProRule" id="PRU00182"/>
    </source>
</evidence>
<evidence type="ECO:0000256" key="6">
    <source>
        <dbReference type="SAM" id="MobiDB-lite"/>
    </source>
</evidence>
<dbReference type="EC" id="5.4.99.-" evidence="5"/>
<dbReference type="InterPro" id="IPR002942">
    <property type="entry name" value="S4_RNA-bd"/>
</dbReference>
<gene>
    <name evidence="8" type="ORF">HMPREF2130_08945</name>
</gene>
<dbReference type="OrthoDB" id="9807213at2"/>
<dbReference type="SMART" id="SM00363">
    <property type="entry name" value="S4"/>
    <property type="match status" value="1"/>
</dbReference>
<dbReference type="AlphaFoldDB" id="A0A096AEP2"/>